<organism evidence="15 16">
    <name type="scientific">Scomber scombrus</name>
    <name type="common">Atlantic mackerel</name>
    <name type="synonym">Scomber vernalis</name>
    <dbReference type="NCBI Taxonomy" id="13677"/>
    <lineage>
        <taxon>Eukaryota</taxon>
        <taxon>Metazoa</taxon>
        <taxon>Chordata</taxon>
        <taxon>Craniata</taxon>
        <taxon>Vertebrata</taxon>
        <taxon>Euteleostomi</taxon>
        <taxon>Actinopterygii</taxon>
        <taxon>Neopterygii</taxon>
        <taxon>Teleostei</taxon>
        <taxon>Neoteleostei</taxon>
        <taxon>Acanthomorphata</taxon>
        <taxon>Pelagiaria</taxon>
        <taxon>Scombriformes</taxon>
        <taxon>Scombridae</taxon>
        <taxon>Scomber</taxon>
    </lineage>
</organism>
<dbReference type="EC" id="3.4.24.-" evidence="13"/>
<dbReference type="AlphaFoldDB" id="A0AAV1N855"/>
<evidence type="ECO:0000256" key="10">
    <source>
        <dbReference type="ARBA" id="ARBA00023329"/>
    </source>
</evidence>
<feature type="binding site" evidence="12">
    <location>
        <position position="363"/>
    </location>
    <ligand>
        <name>Zn(2+)</name>
        <dbReference type="ChEBI" id="CHEBI:29105"/>
        <note>catalytic</note>
    </ligand>
</feature>
<dbReference type="GO" id="GO:0008270">
    <property type="term" value="F:zinc ion binding"/>
    <property type="evidence" value="ECO:0007669"/>
    <property type="project" value="UniProtKB-UniRule"/>
</dbReference>
<evidence type="ECO:0000256" key="5">
    <source>
        <dbReference type="ARBA" id="ARBA00022833"/>
    </source>
</evidence>
<dbReference type="SMART" id="SM00235">
    <property type="entry name" value="ZnMc"/>
    <property type="match status" value="1"/>
</dbReference>
<feature type="domain" description="Peptidase M12A" evidence="14">
    <location>
        <begin position="265"/>
        <end position="463"/>
    </location>
</feature>
<dbReference type="PANTHER" id="PTHR10127:SF779">
    <property type="entry name" value="METALLOENDOPEPTIDASE"/>
    <property type="match status" value="1"/>
</dbReference>
<dbReference type="PANTHER" id="PTHR10127">
    <property type="entry name" value="DISCOIDIN, CUB, EGF, LAMININ , AND ZINC METALLOPROTEASE DOMAIN CONTAINING"/>
    <property type="match status" value="1"/>
</dbReference>
<feature type="active site" evidence="12">
    <location>
        <position position="364"/>
    </location>
</feature>
<comment type="caution">
    <text evidence="12">Lacks conserved residue(s) required for the propagation of feature annotation.</text>
</comment>
<keyword evidence="4 12" id="KW-0378">Hydrolase</keyword>
<dbReference type="Proteomes" id="UP001314229">
    <property type="component" value="Unassembled WGS sequence"/>
</dbReference>
<dbReference type="InterPro" id="IPR006026">
    <property type="entry name" value="Peptidase_Metallo"/>
</dbReference>
<evidence type="ECO:0000256" key="6">
    <source>
        <dbReference type="ARBA" id="ARBA00023049"/>
    </source>
</evidence>
<evidence type="ECO:0000256" key="11">
    <source>
        <dbReference type="ARBA" id="ARBA00024324"/>
    </source>
</evidence>
<dbReference type="SUPFAM" id="SSF55486">
    <property type="entry name" value="Metalloproteases ('zincins'), catalytic domain"/>
    <property type="match status" value="1"/>
</dbReference>
<dbReference type="InterPro" id="IPR024079">
    <property type="entry name" value="MetalloPept_cat_dom_sf"/>
</dbReference>
<keyword evidence="1 12" id="KW-0645">Protease</keyword>
<protein>
    <recommendedName>
        <fullName evidence="13">Metalloendopeptidase</fullName>
        <ecNumber evidence="13">3.4.24.-</ecNumber>
    </recommendedName>
</protein>
<dbReference type="GO" id="GO:0042588">
    <property type="term" value="C:zymogen granule"/>
    <property type="evidence" value="ECO:0007669"/>
    <property type="project" value="UniProtKB-SubCell"/>
</dbReference>
<dbReference type="GO" id="GO:0004222">
    <property type="term" value="F:metalloendopeptidase activity"/>
    <property type="evidence" value="ECO:0007669"/>
    <property type="project" value="UniProtKB-UniRule"/>
</dbReference>
<comment type="caution">
    <text evidence="15">The sequence shown here is derived from an EMBL/GenBank/DDBJ whole genome shotgun (WGS) entry which is preliminary data.</text>
</comment>
<dbReference type="GO" id="GO:0006508">
    <property type="term" value="P:proteolysis"/>
    <property type="evidence" value="ECO:0007669"/>
    <property type="project" value="UniProtKB-KW"/>
</dbReference>
<feature type="binding site" evidence="12">
    <location>
        <position position="373"/>
    </location>
    <ligand>
        <name>Zn(2+)</name>
        <dbReference type="ChEBI" id="CHEBI:29105"/>
        <note>catalytic</note>
    </ligand>
</feature>
<reference evidence="15 16" key="1">
    <citation type="submission" date="2024-01" db="EMBL/GenBank/DDBJ databases">
        <authorList>
            <person name="Alioto T."/>
            <person name="Alioto T."/>
            <person name="Gomez Garrido J."/>
        </authorList>
    </citation>
    <scope>NUCLEOTIDE SEQUENCE [LARGE SCALE GENOMIC DNA]</scope>
</reference>
<evidence type="ECO:0000256" key="1">
    <source>
        <dbReference type="ARBA" id="ARBA00022670"/>
    </source>
</evidence>
<keyword evidence="5 12" id="KW-0862">Zinc</keyword>
<keyword evidence="16" id="KW-1185">Reference proteome</keyword>
<proteinExistence type="predicted"/>
<evidence type="ECO:0000313" key="16">
    <source>
        <dbReference type="Proteomes" id="UP001314229"/>
    </source>
</evidence>
<dbReference type="PRINTS" id="PR00480">
    <property type="entry name" value="ASTACIN"/>
</dbReference>
<keyword evidence="9" id="KW-0325">Glycoprotein</keyword>
<evidence type="ECO:0000313" key="15">
    <source>
        <dbReference type="EMBL" id="CAK6954589.1"/>
    </source>
</evidence>
<keyword evidence="8" id="KW-1015">Disulfide bond</keyword>
<keyword evidence="10" id="KW-0968">Cytoplasmic vesicle</keyword>
<evidence type="ECO:0000256" key="12">
    <source>
        <dbReference type="PROSITE-ProRule" id="PRU01211"/>
    </source>
</evidence>
<comment type="subcellular location">
    <subcellularLocation>
        <location evidence="11">Zymogen granule</location>
    </subcellularLocation>
</comment>
<evidence type="ECO:0000256" key="3">
    <source>
        <dbReference type="ARBA" id="ARBA00022729"/>
    </source>
</evidence>
<feature type="binding site" evidence="12">
    <location>
        <position position="367"/>
    </location>
    <ligand>
        <name>Zn(2+)</name>
        <dbReference type="ChEBI" id="CHEBI:29105"/>
        <note>catalytic</note>
    </ligand>
</feature>
<comment type="cofactor">
    <cofactor evidence="12 13">
        <name>Zn(2+)</name>
        <dbReference type="ChEBI" id="CHEBI:29105"/>
    </cofactor>
    <text evidence="12 13">Binds 1 zinc ion per subunit.</text>
</comment>
<evidence type="ECO:0000259" key="14">
    <source>
        <dbReference type="PROSITE" id="PS51864"/>
    </source>
</evidence>
<keyword evidence="6 12" id="KW-0482">Metalloprotease</keyword>
<dbReference type="FunFam" id="3.40.390.10:FF:000040">
    <property type="entry name" value="Metalloendopeptidase"/>
    <property type="match status" value="1"/>
</dbReference>
<sequence>MSDRDLALEALSAICNVRVTSHQAQERRAGSSPIGVGLGLLSGFGRVAMGAPTMTVTGFIPMLAGSSSSVREHILDEYKFFDPDYDYDFSDLEDTETYYRGGEVYERPCGWKRFALKPGSGQKYGRGIYSTPYISETAPYIKKFTYETKTYEVLMQNRINPKYREKHNNGKYWLVPLPQHLSNDKEQEIVEEAIRPYSLLAGNMAFLKYSLSFLILLVVSDCSWAEEKELSVSERLWKANKDVVRKENEPLVIDDIAYDNENERNADPCTSNGCMWSKSADGRVYVPYLIANHFSSRERSIIERGLESFISSTCIRFVTRTYQRDYLSIQSDSGCYSYVGRRGYGQTVSLDRTGCLYHNTVQHELLHALGFNHEQCRSDRDQYIRVLWENIGQGWAYAFDKINTLNQGTPYDYNSVMQYHKYAFSANNRPTMQPIPNANVEFGTGTEMSKNDIARVNKLYKCQQ</sequence>
<evidence type="ECO:0000256" key="4">
    <source>
        <dbReference type="ARBA" id="ARBA00022801"/>
    </source>
</evidence>
<evidence type="ECO:0000256" key="9">
    <source>
        <dbReference type="ARBA" id="ARBA00023180"/>
    </source>
</evidence>
<keyword evidence="7" id="KW-0865">Zymogen</keyword>
<keyword evidence="3" id="KW-0732">Signal</keyword>
<dbReference type="InterPro" id="IPR001506">
    <property type="entry name" value="Peptidase_M12A"/>
</dbReference>
<gene>
    <name evidence="15" type="ORF">FSCOSCO3_A014257</name>
</gene>
<name>A0AAV1N855_SCOSC</name>
<keyword evidence="2 12" id="KW-0479">Metal-binding</keyword>
<evidence type="ECO:0000256" key="13">
    <source>
        <dbReference type="RuleBase" id="RU361183"/>
    </source>
</evidence>
<accession>A0AAV1N855</accession>
<dbReference type="PROSITE" id="PS51864">
    <property type="entry name" value="ASTACIN"/>
    <property type="match status" value="1"/>
</dbReference>
<evidence type="ECO:0000256" key="2">
    <source>
        <dbReference type="ARBA" id="ARBA00022723"/>
    </source>
</evidence>
<dbReference type="EMBL" id="CAWUFR010000017">
    <property type="protein sequence ID" value="CAK6954589.1"/>
    <property type="molecule type" value="Genomic_DNA"/>
</dbReference>
<dbReference type="Gene3D" id="3.40.390.10">
    <property type="entry name" value="Collagenase (Catalytic Domain)"/>
    <property type="match status" value="1"/>
</dbReference>
<dbReference type="Pfam" id="PF01400">
    <property type="entry name" value="Astacin"/>
    <property type="match status" value="1"/>
</dbReference>
<evidence type="ECO:0000256" key="8">
    <source>
        <dbReference type="ARBA" id="ARBA00023157"/>
    </source>
</evidence>
<evidence type="ECO:0000256" key="7">
    <source>
        <dbReference type="ARBA" id="ARBA00023145"/>
    </source>
</evidence>